<dbReference type="EMBL" id="JAKUDN010000002">
    <property type="protein sequence ID" value="MCP8352331.1"/>
    <property type="molecule type" value="Genomic_DNA"/>
</dbReference>
<gene>
    <name evidence="2" type="ORF">MKS91_03390</name>
</gene>
<dbReference type="RefSeq" id="WP_258569437.1">
    <property type="nucleotide sequence ID" value="NZ_JAKUDN010000002.1"/>
</dbReference>
<proteinExistence type="predicted"/>
<name>A0ABT1L587_9GAMM</name>
<reference evidence="2 3" key="1">
    <citation type="journal article" date="2022" name="Nat. Microbiol.">
        <title>The microbiome of a bacterivorous marine choanoflagellate contains a resource-demanding obligate bacterial associate.</title>
        <authorList>
            <person name="Needham D.M."/>
            <person name="Poirier C."/>
            <person name="Bachy C."/>
            <person name="George E.E."/>
            <person name="Wilken S."/>
            <person name="Yung C.C.M."/>
            <person name="Limardo A.J."/>
            <person name="Morando M."/>
            <person name="Sudek L."/>
            <person name="Malmstrom R.R."/>
            <person name="Keeling P.J."/>
            <person name="Santoro A.E."/>
            <person name="Worden A.Z."/>
        </authorList>
    </citation>
    <scope>NUCLEOTIDE SEQUENCE [LARGE SCALE GENOMIC DNA]</scope>
    <source>
        <strain evidence="2 3">Comchoano-2</strain>
    </source>
</reference>
<comment type="caution">
    <text evidence="2">The sequence shown here is derived from an EMBL/GenBank/DDBJ whole genome shotgun (WGS) entry which is preliminary data.</text>
</comment>
<protein>
    <submittedName>
        <fullName evidence="2">Uncharacterized protein</fullName>
    </submittedName>
</protein>
<keyword evidence="3" id="KW-1185">Reference proteome</keyword>
<feature type="signal peptide" evidence="1">
    <location>
        <begin position="1"/>
        <end position="25"/>
    </location>
</feature>
<evidence type="ECO:0000313" key="2">
    <source>
        <dbReference type="EMBL" id="MCP8352331.1"/>
    </source>
</evidence>
<sequence length="567" mass="64410">MTKPSIWRSVLPALIAVFSSILPMANTESNSLLPLQTWSNTLGGNTTTPGSKKAKKLQSITQEGMASNVSIMSYLTGENAYKDRKFIDRVAETQVIFDLLLIGAYKDDIPSDSHIKQVYHAVATYTPDQAYINGVKEKLNIIKDSWAYKDYINHYRLYRQSRSCELYWDGSEKVNPPFLMASNWIDYNTKSLKICQKAICTTRPNEPFNQFHNISKKAEKISKNPVTSDYDSQEVQHAKQAWNNYHSLRKLTANRLYTLAEGEAHIKQIVSLSREALGPLQVNLVKAITQTLTSRDSSFKLLYDPGNQQTRDNTVNTPDLDRYIARVVDVSANLNAISPGLDYWVDSDEEFIALIAGQYMAFYKETDDSDDTKTYWKSSTASLQEDTEYFLYMKPEYADNILEQRSEIKRDFHKGRNIARAKILQFLTTKSAIMDILDSVKSLQNATITDGKNHLTTLQKSSLWRLENDWRSRISTMANVNLHREIVVLLAEIKQLQFFTLISDLQKLALLAVNAAAKNPIDTTHLANIGANKNSEYHQGLSNSTPEAIEANEEEAEKGFDKINEMF</sequence>
<keyword evidence="1" id="KW-0732">Signal</keyword>
<accession>A0ABT1L587</accession>
<feature type="chain" id="PRO_5045524025" evidence="1">
    <location>
        <begin position="26"/>
        <end position="567"/>
    </location>
</feature>
<organism evidence="2 3">
    <name type="scientific">Candidatus Synchoanobacter obligatus</name>
    <dbReference type="NCBI Taxonomy" id="2919597"/>
    <lineage>
        <taxon>Bacteria</taxon>
        <taxon>Pseudomonadati</taxon>
        <taxon>Pseudomonadota</taxon>
        <taxon>Gammaproteobacteria</taxon>
        <taxon>Candidatus Comchoanobacterales</taxon>
        <taxon>Candidatus Comchoanobacteraceae</taxon>
        <taxon>Candidatus Synchoanobacter</taxon>
    </lineage>
</organism>
<dbReference type="Proteomes" id="UP001320768">
    <property type="component" value="Unassembled WGS sequence"/>
</dbReference>
<evidence type="ECO:0000313" key="3">
    <source>
        <dbReference type="Proteomes" id="UP001320768"/>
    </source>
</evidence>
<evidence type="ECO:0000256" key="1">
    <source>
        <dbReference type="SAM" id="SignalP"/>
    </source>
</evidence>